<comment type="caution">
    <text evidence="1">The sequence shown here is derived from an EMBL/GenBank/DDBJ whole genome shotgun (WGS) entry which is preliminary data.</text>
</comment>
<dbReference type="Proteomes" id="UP000034329">
    <property type="component" value="Unassembled WGS sequence"/>
</dbReference>
<dbReference type="AlphaFoldDB" id="A0A0G1MMV5"/>
<evidence type="ECO:0000313" key="2">
    <source>
        <dbReference type="Proteomes" id="UP000034329"/>
    </source>
</evidence>
<proteinExistence type="predicted"/>
<gene>
    <name evidence="1" type="ORF">UX13_C0038G0006</name>
</gene>
<sequence>MDRNFGGVIWTNHALNRLRERGIKQGDAWATWRNPEQSRKGSAAGTWVYYRNYGSEQIEIVAKQNERREWVILSVWSRPAPQGYKKTVPFLSFLFNKIFKKRSK</sequence>
<protein>
    <recommendedName>
        <fullName evidence="3">DUF4258 domain-containing protein</fullName>
    </recommendedName>
</protein>
<evidence type="ECO:0000313" key="1">
    <source>
        <dbReference type="EMBL" id="KKU09524.1"/>
    </source>
</evidence>
<dbReference type="EMBL" id="LCLA01000038">
    <property type="protein sequence ID" value="KKU09524.1"/>
    <property type="molecule type" value="Genomic_DNA"/>
</dbReference>
<reference evidence="1 2" key="1">
    <citation type="journal article" date="2015" name="Nature">
        <title>rRNA introns, odd ribosomes, and small enigmatic genomes across a large radiation of phyla.</title>
        <authorList>
            <person name="Brown C.T."/>
            <person name="Hug L.A."/>
            <person name="Thomas B.C."/>
            <person name="Sharon I."/>
            <person name="Castelle C.J."/>
            <person name="Singh A."/>
            <person name="Wilkins M.J."/>
            <person name="Williams K.H."/>
            <person name="Banfield J.F."/>
        </authorList>
    </citation>
    <scope>NUCLEOTIDE SEQUENCE [LARGE SCALE GENOMIC DNA]</scope>
</reference>
<accession>A0A0G1MMV5</accession>
<name>A0A0G1MMV5_9BACT</name>
<organism evidence="1 2">
    <name type="scientific">Candidatus Woesebacteria bacterium GW2011_GWB1_45_5</name>
    <dbReference type="NCBI Taxonomy" id="1618581"/>
    <lineage>
        <taxon>Bacteria</taxon>
        <taxon>Candidatus Woeseibacteriota</taxon>
    </lineage>
</organism>
<evidence type="ECO:0008006" key="3">
    <source>
        <dbReference type="Google" id="ProtNLM"/>
    </source>
</evidence>